<keyword evidence="1" id="KW-0521">NADP</keyword>
<dbReference type="Gene3D" id="3.40.50.720">
    <property type="entry name" value="NAD(P)-binding Rossmann-like Domain"/>
    <property type="match status" value="2"/>
</dbReference>
<dbReference type="CDD" id="cd05259">
    <property type="entry name" value="PCBER_SDR_a"/>
    <property type="match status" value="1"/>
</dbReference>
<accession>A0A6G1LCD7</accession>
<dbReference type="Proteomes" id="UP000799436">
    <property type="component" value="Unassembled WGS sequence"/>
</dbReference>
<dbReference type="PANTHER" id="PTHR47706">
    <property type="entry name" value="NMRA-LIKE FAMILY PROTEIN"/>
    <property type="match status" value="1"/>
</dbReference>
<sequence>MAQPSAFQQPSGSKNKIEKVAIVGATGTIGQYITSVLLKTGSHTITALTRIGSSTNRFLPGINIAKVNYNDEASIHPPDTQSRLIRAAAKAGVKWIMPNEYSPPFADNEALGRAIGFYERFVSTRKQIEKAGLAWTSLQCGFWCEVSLSGSPTRCGFDFAEKSITFFDDGEAKINHSTWPQCARAVAAFLSLPVMPEDENETPPTMSRWRNKALPISSFLLSQRDMLDSVLNVTGEKESEWMITHVPSEQRFEQAREEMKAGLMDAYVVAMYTRTFYPDGCGVYDKDGGLANEVLGLPREDLEECTNGAVRMAATGEAGYKLAGEVH</sequence>
<dbReference type="OrthoDB" id="419598at2759"/>
<dbReference type="InterPro" id="IPR051609">
    <property type="entry name" value="NmrA/Isoflavone_reductase-like"/>
</dbReference>
<evidence type="ECO:0000313" key="4">
    <source>
        <dbReference type="Proteomes" id="UP000799436"/>
    </source>
</evidence>
<dbReference type="PANTHER" id="PTHR47706:SF7">
    <property type="entry name" value="CIPA-LIKE, PUTATIVE (AFU_ORTHOLOGUE AFUA_1G01630)-RELATED"/>
    <property type="match status" value="1"/>
</dbReference>
<evidence type="ECO:0000256" key="1">
    <source>
        <dbReference type="ARBA" id="ARBA00022857"/>
    </source>
</evidence>
<dbReference type="EMBL" id="ML995824">
    <property type="protein sequence ID" value="KAF2770601.1"/>
    <property type="molecule type" value="Genomic_DNA"/>
</dbReference>
<protein>
    <submittedName>
        <fullName evidence="3">NAD(P)-binding protein</fullName>
    </submittedName>
</protein>
<gene>
    <name evidence="3" type="ORF">EJ03DRAFT_342652</name>
</gene>
<dbReference type="GO" id="GO:0016491">
    <property type="term" value="F:oxidoreductase activity"/>
    <property type="evidence" value="ECO:0007669"/>
    <property type="project" value="UniProtKB-KW"/>
</dbReference>
<dbReference type="Gene3D" id="3.90.25.10">
    <property type="entry name" value="UDP-galactose 4-epimerase, domain 1"/>
    <property type="match status" value="1"/>
</dbReference>
<dbReference type="SUPFAM" id="SSF51735">
    <property type="entry name" value="NAD(P)-binding Rossmann-fold domains"/>
    <property type="match status" value="1"/>
</dbReference>
<dbReference type="AlphaFoldDB" id="A0A6G1LCD7"/>
<proteinExistence type="predicted"/>
<evidence type="ECO:0000256" key="2">
    <source>
        <dbReference type="ARBA" id="ARBA00023002"/>
    </source>
</evidence>
<keyword evidence="2" id="KW-0560">Oxidoreductase</keyword>
<organism evidence="3 4">
    <name type="scientific">Teratosphaeria nubilosa</name>
    <dbReference type="NCBI Taxonomy" id="161662"/>
    <lineage>
        <taxon>Eukaryota</taxon>
        <taxon>Fungi</taxon>
        <taxon>Dikarya</taxon>
        <taxon>Ascomycota</taxon>
        <taxon>Pezizomycotina</taxon>
        <taxon>Dothideomycetes</taxon>
        <taxon>Dothideomycetidae</taxon>
        <taxon>Mycosphaerellales</taxon>
        <taxon>Teratosphaeriaceae</taxon>
        <taxon>Teratosphaeria</taxon>
    </lineage>
</organism>
<dbReference type="InterPro" id="IPR036291">
    <property type="entry name" value="NAD(P)-bd_dom_sf"/>
</dbReference>
<dbReference type="InterPro" id="IPR045312">
    <property type="entry name" value="PCBER-like"/>
</dbReference>
<keyword evidence="4" id="KW-1185">Reference proteome</keyword>
<reference evidence="3" key="1">
    <citation type="journal article" date="2020" name="Stud. Mycol.">
        <title>101 Dothideomycetes genomes: a test case for predicting lifestyles and emergence of pathogens.</title>
        <authorList>
            <person name="Haridas S."/>
            <person name="Albert R."/>
            <person name="Binder M."/>
            <person name="Bloem J."/>
            <person name="Labutti K."/>
            <person name="Salamov A."/>
            <person name="Andreopoulos B."/>
            <person name="Baker S."/>
            <person name="Barry K."/>
            <person name="Bills G."/>
            <person name="Bluhm B."/>
            <person name="Cannon C."/>
            <person name="Castanera R."/>
            <person name="Culley D."/>
            <person name="Daum C."/>
            <person name="Ezra D."/>
            <person name="Gonzalez J."/>
            <person name="Henrissat B."/>
            <person name="Kuo A."/>
            <person name="Liang C."/>
            <person name="Lipzen A."/>
            <person name="Lutzoni F."/>
            <person name="Magnuson J."/>
            <person name="Mondo S."/>
            <person name="Nolan M."/>
            <person name="Ohm R."/>
            <person name="Pangilinan J."/>
            <person name="Park H.-J."/>
            <person name="Ramirez L."/>
            <person name="Alfaro M."/>
            <person name="Sun H."/>
            <person name="Tritt A."/>
            <person name="Yoshinaga Y."/>
            <person name="Zwiers L.-H."/>
            <person name="Turgeon B."/>
            <person name="Goodwin S."/>
            <person name="Spatafora J."/>
            <person name="Crous P."/>
            <person name="Grigoriev I."/>
        </authorList>
    </citation>
    <scope>NUCLEOTIDE SEQUENCE</scope>
    <source>
        <strain evidence="3">CBS 116005</strain>
    </source>
</reference>
<name>A0A6G1LCD7_9PEZI</name>
<evidence type="ECO:0000313" key="3">
    <source>
        <dbReference type="EMBL" id="KAF2770601.1"/>
    </source>
</evidence>